<comment type="caution">
    <text evidence="4">The sequence shown here is derived from an EMBL/GenBank/DDBJ whole genome shotgun (WGS) entry which is preliminary data.</text>
</comment>
<dbReference type="RefSeq" id="WP_068771274.1">
    <property type="nucleotide sequence ID" value="NZ_CP109796.1"/>
</dbReference>
<dbReference type="Gene3D" id="3.40.50.300">
    <property type="entry name" value="P-loop containing nucleotide triphosphate hydrolases"/>
    <property type="match status" value="1"/>
</dbReference>
<dbReference type="Proteomes" id="UP000078486">
    <property type="component" value="Unassembled WGS sequence"/>
</dbReference>
<accession>A0A178IG46</accession>
<protein>
    <recommendedName>
        <fullName evidence="3">Zeta toxin domain-containing protein</fullName>
    </recommendedName>
</protein>
<evidence type="ECO:0000259" key="3">
    <source>
        <dbReference type="Pfam" id="PF06414"/>
    </source>
</evidence>
<evidence type="ECO:0000256" key="2">
    <source>
        <dbReference type="ARBA" id="ARBA00022840"/>
    </source>
</evidence>
<dbReference type="OrthoDB" id="9791543at2"/>
<name>A0A178IG46_9BACT</name>
<dbReference type="PANTHER" id="PTHR39206:SF1">
    <property type="entry name" value="SLL8004 PROTEIN"/>
    <property type="match status" value="1"/>
</dbReference>
<sequence>MGKVSRRPTLYLIAGCNGAGKTTFAKIFLPSEVKCLRFLNADEIARGLSPLAPAQSAIKAGRILLEEISACLQRKETFALESTLSGKTYIKLFRRALELGYEIELHYLWLATPKQAIARVRRRVCKGGHDVPSDDIKRRFFRSRGHLLADYLPLATRWVIWNNTRIPSRQLASSISTDIDSVRKLLIA</sequence>
<dbReference type="STRING" id="1184151.AW736_15835"/>
<keyword evidence="2" id="KW-0067">ATP-binding</keyword>
<dbReference type="PANTHER" id="PTHR39206">
    <property type="entry name" value="SLL8004 PROTEIN"/>
    <property type="match status" value="1"/>
</dbReference>
<organism evidence="4 5">
    <name type="scientific">Termitidicoccus mucosus</name>
    <dbReference type="NCBI Taxonomy" id="1184151"/>
    <lineage>
        <taxon>Bacteria</taxon>
        <taxon>Pseudomonadati</taxon>
        <taxon>Verrucomicrobiota</taxon>
        <taxon>Opitutia</taxon>
        <taxon>Opitutales</taxon>
        <taxon>Opitutaceae</taxon>
        <taxon>Termitidicoccus</taxon>
    </lineage>
</organism>
<evidence type="ECO:0000313" key="5">
    <source>
        <dbReference type="Proteomes" id="UP000078486"/>
    </source>
</evidence>
<gene>
    <name evidence="4" type="ORF">AW736_15835</name>
</gene>
<dbReference type="EMBL" id="LRRQ01000125">
    <property type="protein sequence ID" value="OAM88698.1"/>
    <property type="molecule type" value="Genomic_DNA"/>
</dbReference>
<proteinExistence type="predicted"/>
<dbReference type="SUPFAM" id="SSF52540">
    <property type="entry name" value="P-loop containing nucleoside triphosphate hydrolases"/>
    <property type="match status" value="1"/>
</dbReference>
<reference evidence="4 5" key="1">
    <citation type="submission" date="2016-01" db="EMBL/GenBank/DDBJ databases">
        <title>High potential of lignocellulose degradation of a new Verrucomicrobia species.</title>
        <authorList>
            <person name="Wang Y."/>
            <person name="Shi Y."/>
            <person name="Qiu Z."/>
            <person name="Liu S."/>
            <person name="Yang H."/>
        </authorList>
    </citation>
    <scope>NUCLEOTIDE SEQUENCE [LARGE SCALE GENOMIC DNA]</scope>
    <source>
        <strain evidence="4 5">TSB47</strain>
    </source>
</reference>
<evidence type="ECO:0000256" key="1">
    <source>
        <dbReference type="ARBA" id="ARBA00022741"/>
    </source>
</evidence>
<dbReference type="Pfam" id="PF06414">
    <property type="entry name" value="Zeta_toxin"/>
    <property type="match status" value="1"/>
</dbReference>
<keyword evidence="5" id="KW-1185">Reference proteome</keyword>
<evidence type="ECO:0000313" key="4">
    <source>
        <dbReference type="EMBL" id="OAM88698.1"/>
    </source>
</evidence>
<dbReference type="InterPro" id="IPR027417">
    <property type="entry name" value="P-loop_NTPase"/>
</dbReference>
<dbReference type="InterPro" id="IPR010488">
    <property type="entry name" value="Zeta_toxin_domain"/>
</dbReference>
<dbReference type="AlphaFoldDB" id="A0A178IG46"/>
<keyword evidence="1" id="KW-0547">Nucleotide-binding</keyword>
<feature type="domain" description="Zeta toxin" evidence="3">
    <location>
        <begin position="6"/>
        <end position="142"/>
    </location>
</feature>